<evidence type="ECO:0000256" key="1">
    <source>
        <dbReference type="SAM" id="MobiDB-lite"/>
    </source>
</evidence>
<name>A0AAV2P500_9HYME</name>
<proteinExistence type="predicted"/>
<dbReference type="EMBL" id="OZ034830">
    <property type="protein sequence ID" value="CAL1687031.1"/>
    <property type="molecule type" value="Genomic_DNA"/>
</dbReference>
<gene>
    <name evidence="2" type="ORF">LPLAT_LOCUS12310</name>
</gene>
<accession>A0AAV2P500</accession>
<organism evidence="2 3">
    <name type="scientific">Lasius platythorax</name>
    <dbReference type="NCBI Taxonomy" id="488582"/>
    <lineage>
        <taxon>Eukaryota</taxon>
        <taxon>Metazoa</taxon>
        <taxon>Ecdysozoa</taxon>
        <taxon>Arthropoda</taxon>
        <taxon>Hexapoda</taxon>
        <taxon>Insecta</taxon>
        <taxon>Pterygota</taxon>
        <taxon>Neoptera</taxon>
        <taxon>Endopterygota</taxon>
        <taxon>Hymenoptera</taxon>
        <taxon>Apocrita</taxon>
        <taxon>Aculeata</taxon>
        <taxon>Formicoidea</taxon>
        <taxon>Formicidae</taxon>
        <taxon>Formicinae</taxon>
        <taxon>Lasius</taxon>
        <taxon>Lasius</taxon>
    </lineage>
</organism>
<protein>
    <submittedName>
        <fullName evidence="2">Uncharacterized protein</fullName>
    </submittedName>
</protein>
<feature type="region of interest" description="Disordered" evidence="1">
    <location>
        <begin position="27"/>
        <end position="53"/>
    </location>
</feature>
<sequence>MTEHERKGRGSMPSYVRGNFITGSNTFRDFSSSGEVQTRLQKERKRKERRRTGYDHVEEVTKYKRRGSCAATLTFISY</sequence>
<keyword evidence="3" id="KW-1185">Reference proteome</keyword>
<evidence type="ECO:0000313" key="3">
    <source>
        <dbReference type="Proteomes" id="UP001497644"/>
    </source>
</evidence>
<reference evidence="2" key="1">
    <citation type="submission" date="2024-04" db="EMBL/GenBank/DDBJ databases">
        <authorList>
            <consortium name="Molecular Ecology Group"/>
        </authorList>
    </citation>
    <scope>NUCLEOTIDE SEQUENCE</scope>
</reference>
<dbReference type="Proteomes" id="UP001497644">
    <property type="component" value="Chromosome 7"/>
</dbReference>
<feature type="compositionally biased region" description="Polar residues" evidence="1">
    <location>
        <begin position="27"/>
        <end position="39"/>
    </location>
</feature>
<dbReference type="AlphaFoldDB" id="A0AAV2P500"/>
<evidence type="ECO:0000313" key="2">
    <source>
        <dbReference type="EMBL" id="CAL1687031.1"/>
    </source>
</evidence>